<reference evidence="2" key="1">
    <citation type="submission" date="2015-07" db="EMBL/GenBank/DDBJ databases">
        <title>Fjat-10036 dsm4.</title>
        <authorList>
            <person name="Liu B."/>
            <person name="Wang J."/>
            <person name="Zhu Y."/>
            <person name="Liu G."/>
            <person name="Chen Q."/>
            <person name="Chen Z."/>
            <person name="Lan J."/>
            <person name="Che J."/>
            <person name="Ge C."/>
            <person name="Shi H."/>
            <person name="Pan Z."/>
            <person name="Liu X."/>
        </authorList>
    </citation>
    <scope>NUCLEOTIDE SEQUENCE [LARGE SCALE GENOMIC DNA]</scope>
    <source>
        <strain evidence="2">DSM 4</strain>
    </source>
</reference>
<protein>
    <submittedName>
        <fullName evidence="1">Uncharacterized protein</fullName>
    </submittedName>
</protein>
<comment type="caution">
    <text evidence="1">The sequence shown here is derived from an EMBL/GenBank/DDBJ whole genome shotgun (WGS) entry which is preliminary data.</text>
</comment>
<sequence>MNSETYLDFCFVREQSGDFAPEVDQFLSELFKGVRLNWYLDEKSQDGMDIVVAEIKGMSKWQSEEETIEFIEENASKSFWKYLQGYQMYIYPAKRGCGSCGTH</sequence>
<dbReference type="OrthoDB" id="2888644at2"/>
<dbReference type="RefSeq" id="WP_053435004.1">
    <property type="nucleotide sequence ID" value="NZ_LGUF01000007.1"/>
</dbReference>
<dbReference type="AlphaFoldDB" id="A0A0M0GCS7"/>
<dbReference type="EMBL" id="LGUF01000007">
    <property type="protein sequence ID" value="KON87649.1"/>
    <property type="molecule type" value="Genomic_DNA"/>
</dbReference>
<dbReference type="STRING" id="1459.AF332_12955"/>
<organism evidence="1 2">
    <name type="scientific">Sporosarcina globispora</name>
    <name type="common">Bacillus globisporus</name>
    <dbReference type="NCBI Taxonomy" id="1459"/>
    <lineage>
        <taxon>Bacteria</taxon>
        <taxon>Bacillati</taxon>
        <taxon>Bacillota</taxon>
        <taxon>Bacilli</taxon>
        <taxon>Bacillales</taxon>
        <taxon>Caryophanaceae</taxon>
        <taxon>Sporosarcina</taxon>
    </lineage>
</organism>
<evidence type="ECO:0000313" key="2">
    <source>
        <dbReference type="Proteomes" id="UP000037109"/>
    </source>
</evidence>
<evidence type="ECO:0000313" key="1">
    <source>
        <dbReference type="EMBL" id="KON87649.1"/>
    </source>
</evidence>
<dbReference type="PATRIC" id="fig|1459.3.peg.2796"/>
<accession>A0A0M0GCS7</accession>
<name>A0A0M0GCS7_SPOGL</name>
<dbReference type="Proteomes" id="UP000037109">
    <property type="component" value="Unassembled WGS sequence"/>
</dbReference>
<proteinExistence type="predicted"/>
<gene>
    <name evidence="1" type="ORF">AF332_12955</name>
</gene>
<keyword evidence="2" id="KW-1185">Reference proteome</keyword>